<name>A0A4Q2S0X6_9ACTN</name>
<keyword evidence="2 4" id="KW-0238">DNA-binding</keyword>
<dbReference type="PANTHER" id="PTHR30055">
    <property type="entry name" value="HTH-TYPE TRANSCRIPTIONAL REGULATOR RUTR"/>
    <property type="match status" value="1"/>
</dbReference>
<evidence type="ECO:0000256" key="1">
    <source>
        <dbReference type="ARBA" id="ARBA00023015"/>
    </source>
</evidence>
<dbReference type="PRINTS" id="PR00455">
    <property type="entry name" value="HTHTETR"/>
</dbReference>
<gene>
    <name evidence="6" type="ORF">EUA93_06115</name>
</gene>
<dbReference type="InterPro" id="IPR001647">
    <property type="entry name" value="HTH_TetR"/>
</dbReference>
<protein>
    <submittedName>
        <fullName evidence="6">TetR family transcriptional regulator</fullName>
    </submittedName>
</protein>
<evidence type="ECO:0000313" key="7">
    <source>
        <dbReference type="Proteomes" id="UP000294071"/>
    </source>
</evidence>
<dbReference type="PANTHER" id="PTHR30055:SF238">
    <property type="entry name" value="MYCOFACTOCIN BIOSYNTHESIS TRANSCRIPTIONAL REGULATOR MFTR-RELATED"/>
    <property type="match status" value="1"/>
</dbReference>
<reference evidence="6 7" key="1">
    <citation type="submission" date="2019-01" db="EMBL/GenBank/DDBJ databases">
        <title>Novel species of Nocardioides.</title>
        <authorList>
            <person name="Liu Q."/>
            <person name="Xin Y.-H."/>
        </authorList>
    </citation>
    <scope>NUCLEOTIDE SEQUENCE [LARGE SCALE GENOMIC DNA]</scope>
    <source>
        <strain evidence="6 7">CGMCC 4.6882</strain>
    </source>
</reference>
<dbReference type="EMBL" id="SDWT01000001">
    <property type="protein sequence ID" value="RYB93964.1"/>
    <property type="molecule type" value="Genomic_DNA"/>
</dbReference>
<dbReference type="InterPro" id="IPR050109">
    <property type="entry name" value="HTH-type_TetR-like_transc_reg"/>
</dbReference>
<dbReference type="PROSITE" id="PS50977">
    <property type="entry name" value="HTH_TETR_2"/>
    <property type="match status" value="1"/>
</dbReference>
<keyword evidence="3" id="KW-0804">Transcription</keyword>
<dbReference type="Pfam" id="PF00440">
    <property type="entry name" value="TetR_N"/>
    <property type="match status" value="1"/>
</dbReference>
<organism evidence="6 7">
    <name type="scientific">Nocardioides oleivorans</name>
    <dbReference type="NCBI Taxonomy" id="273676"/>
    <lineage>
        <taxon>Bacteria</taxon>
        <taxon>Bacillati</taxon>
        <taxon>Actinomycetota</taxon>
        <taxon>Actinomycetes</taxon>
        <taxon>Propionibacteriales</taxon>
        <taxon>Nocardioidaceae</taxon>
        <taxon>Nocardioides</taxon>
    </lineage>
</organism>
<comment type="caution">
    <text evidence="6">The sequence shown here is derived from an EMBL/GenBank/DDBJ whole genome shotgun (WGS) entry which is preliminary data.</text>
</comment>
<proteinExistence type="predicted"/>
<dbReference type="InterPro" id="IPR009057">
    <property type="entry name" value="Homeodomain-like_sf"/>
</dbReference>
<evidence type="ECO:0000256" key="4">
    <source>
        <dbReference type="PROSITE-ProRule" id="PRU00335"/>
    </source>
</evidence>
<dbReference type="RefSeq" id="WP_129399320.1">
    <property type="nucleotide sequence ID" value="NZ_SDWT01000001.1"/>
</dbReference>
<dbReference type="GO" id="GO:0000976">
    <property type="term" value="F:transcription cis-regulatory region binding"/>
    <property type="evidence" value="ECO:0007669"/>
    <property type="project" value="TreeGrafter"/>
</dbReference>
<evidence type="ECO:0000256" key="2">
    <source>
        <dbReference type="ARBA" id="ARBA00023125"/>
    </source>
</evidence>
<keyword evidence="1" id="KW-0805">Transcription regulation</keyword>
<dbReference type="SUPFAM" id="SSF46689">
    <property type="entry name" value="Homeodomain-like"/>
    <property type="match status" value="1"/>
</dbReference>
<dbReference type="PROSITE" id="PS01081">
    <property type="entry name" value="HTH_TETR_1"/>
    <property type="match status" value="1"/>
</dbReference>
<dbReference type="InterPro" id="IPR023772">
    <property type="entry name" value="DNA-bd_HTH_TetR-type_CS"/>
</dbReference>
<dbReference type="OrthoDB" id="4746440at2"/>
<dbReference type="AlphaFoldDB" id="A0A4Q2S0X6"/>
<keyword evidence="7" id="KW-1185">Reference proteome</keyword>
<feature type="DNA-binding region" description="H-T-H motif" evidence="4">
    <location>
        <begin position="29"/>
        <end position="48"/>
    </location>
</feature>
<dbReference type="GO" id="GO:0003700">
    <property type="term" value="F:DNA-binding transcription factor activity"/>
    <property type="evidence" value="ECO:0007669"/>
    <property type="project" value="TreeGrafter"/>
</dbReference>
<dbReference type="Gene3D" id="1.10.357.10">
    <property type="entry name" value="Tetracycline Repressor, domain 2"/>
    <property type="match status" value="1"/>
</dbReference>
<accession>A0A4Q2S0X6</accession>
<feature type="domain" description="HTH tetR-type" evidence="5">
    <location>
        <begin position="6"/>
        <end position="66"/>
    </location>
</feature>
<dbReference type="Proteomes" id="UP000294071">
    <property type="component" value="Unassembled WGS sequence"/>
</dbReference>
<evidence type="ECO:0000313" key="6">
    <source>
        <dbReference type="EMBL" id="RYB93964.1"/>
    </source>
</evidence>
<evidence type="ECO:0000259" key="5">
    <source>
        <dbReference type="PROSITE" id="PS50977"/>
    </source>
</evidence>
<evidence type="ECO:0000256" key="3">
    <source>
        <dbReference type="ARBA" id="ARBA00023163"/>
    </source>
</evidence>
<sequence length="186" mass="20333">MARWEPGARERLQLAALDLFVEQGFESTTVAEIAGRADLTERTFYRHFADKREVLFDGQDVLLHAFVDAVAAAPDDASPRELAEAAVAGSVAFFTDERRPWSRRRQQAIDTEDGLRERESLKMGALASAVAQALRDRGVADPSAELAADAAISVFRVSFGQWIAPGETRGIDEIQTALFAAQRALA</sequence>